<dbReference type="SUPFAM" id="SSF53474">
    <property type="entry name" value="alpha/beta-Hydrolases"/>
    <property type="match status" value="1"/>
</dbReference>
<dbReference type="Pfam" id="PF12697">
    <property type="entry name" value="Abhydrolase_6"/>
    <property type="match status" value="1"/>
</dbReference>
<organism evidence="2 3">
    <name type="scientific">Candidatus Accumulibacter meliphilus</name>
    <dbReference type="NCBI Taxonomy" id="2211374"/>
    <lineage>
        <taxon>Bacteria</taxon>
        <taxon>Pseudomonadati</taxon>
        <taxon>Pseudomonadota</taxon>
        <taxon>Betaproteobacteria</taxon>
        <taxon>Candidatus Accumulibacter</taxon>
    </lineage>
</organism>
<dbReference type="PANTHER" id="PTHR43194">
    <property type="entry name" value="HYDROLASE ALPHA/BETA FOLD FAMILY"/>
    <property type="match status" value="1"/>
</dbReference>
<dbReference type="InterPro" id="IPR050228">
    <property type="entry name" value="Carboxylesterase_BioH"/>
</dbReference>
<evidence type="ECO:0000313" key="3">
    <source>
        <dbReference type="Proteomes" id="UP000253831"/>
    </source>
</evidence>
<name>A0A369XK38_9PROT</name>
<dbReference type="EMBL" id="QPGA01000086">
    <property type="protein sequence ID" value="RDE48799.1"/>
    <property type="molecule type" value="Genomic_DNA"/>
</dbReference>
<dbReference type="AlphaFoldDB" id="A0A369XK38"/>
<sequence length="271" mass="29616">MTSRRIHTLHRPAASQTSLPPLLFVHGAYATARCWDEYFLPYFNHRGFDCHALDLSGHGDSEGRERLDRFGIDDYVEDLTQVAQELPAPAIVIGHSMGTVVVERFLEQSAACAATLMAPVPPGGILGASMKIALTQPVFFSEQLHPAGGEQSARTMRGVYYSRETEIDDLMRFAGWFQSESRRAILDLSLLGMRIGRRRPALPVLVVGGEADAVFPPALLGLTALRWQAEAAVIPAAGHTLMLDAHWQAAADNMADWLARMLPGATAQARD</sequence>
<dbReference type="PANTHER" id="PTHR43194:SF2">
    <property type="entry name" value="PEROXISOMAL MEMBRANE PROTEIN LPX1"/>
    <property type="match status" value="1"/>
</dbReference>
<dbReference type="Proteomes" id="UP000253831">
    <property type="component" value="Unassembled WGS sequence"/>
</dbReference>
<dbReference type="InterPro" id="IPR000073">
    <property type="entry name" value="AB_hydrolase_1"/>
</dbReference>
<dbReference type="Gene3D" id="3.40.50.1820">
    <property type="entry name" value="alpha/beta hydrolase"/>
    <property type="match status" value="1"/>
</dbReference>
<evidence type="ECO:0000259" key="1">
    <source>
        <dbReference type="Pfam" id="PF12697"/>
    </source>
</evidence>
<keyword evidence="2" id="KW-0378">Hydrolase</keyword>
<protein>
    <submittedName>
        <fullName evidence="2">Alpha/beta fold hydrolase</fullName>
    </submittedName>
</protein>
<feature type="domain" description="AB hydrolase-1" evidence="1">
    <location>
        <begin position="22"/>
        <end position="249"/>
    </location>
</feature>
<comment type="caution">
    <text evidence="2">The sequence shown here is derived from an EMBL/GenBank/DDBJ whole genome shotgun (WGS) entry which is preliminary data.</text>
</comment>
<accession>A0A369XK38</accession>
<evidence type="ECO:0000313" key="2">
    <source>
        <dbReference type="EMBL" id="RDE48799.1"/>
    </source>
</evidence>
<gene>
    <name evidence="2" type="ORF">DVS81_20155</name>
</gene>
<reference evidence="2 3" key="1">
    <citation type="submission" date="2018-05" db="EMBL/GenBank/DDBJ databases">
        <title>Integrated omic analyses show evidence that a Ca. Accumulibacter phosphatis strain performs denitrification under micro-aerobic conditions.</title>
        <authorList>
            <person name="Camejo P.Y."/>
            <person name="Katherine M.D."/>
            <person name="Daniel N.R."/>
        </authorList>
    </citation>
    <scope>NUCLEOTIDE SEQUENCE [LARGE SCALE GENOMIC DNA]</scope>
    <source>
        <strain evidence="2">UW-LDO-IC</strain>
    </source>
</reference>
<dbReference type="InterPro" id="IPR029058">
    <property type="entry name" value="AB_hydrolase_fold"/>
</dbReference>
<proteinExistence type="predicted"/>
<dbReference type="GO" id="GO:0016787">
    <property type="term" value="F:hydrolase activity"/>
    <property type="evidence" value="ECO:0007669"/>
    <property type="project" value="UniProtKB-KW"/>
</dbReference>